<evidence type="ECO:0000256" key="1">
    <source>
        <dbReference type="SAM" id="Phobius"/>
    </source>
</evidence>
<reference evidence="2 3" key="1">
    <citation type="submission" date="2024-03" db="EMBL/GenBank/DDBJ databases">
        <authorList>
            <person name="Gkanogiannis A."/>
            <person name="Becerra Lopez-Lavalle L."/>
        </authorList>
    </citation>
    <scope>NUCLEOTIDE SEQUENCE [LARGE SCALE GENOMIC DNA]</scope>
</reference>
<evidence type="ECO:0000313" key="2">
    <source>
        <dbReference type="EMBL" id="CAK9316869.1"/>
    </source>
</evidence>
<proteinExistence type="predicted"/>
<name>A0ABP0Y8Z8_9ROSI</name>
<keyword evidence="1" id="KW-0812">Transmembrane</keyword>
<sequence length="207" mass="23312">MNPLGQSFGSREVDGLSFHLPRTTKISSNQGLETTLKLCNGFFLNSSRKWITTYGMLQCAYFVLLHPGDVVTLTILEIKTSLRVQNLLGAPLKSVVEYKLQPTREKYHGALYARKFSSKTLQKGVFLLMGAWFMVAVASMLLKNLRLHRYIMEYDQAACELMVVLRAFEVVIKPNLEGCNISAKSIIYMIAIGEANFVGGSWKEYVD</sequence>
<keyword evidence="1" id="KW-0472">Membrane</keyword>
<dbReference type="Proteomes" id="UP001642487">
    <property type="component" value="Chromosome 3"/>
</dbReference>
<organism evidence="2 3">
    <name type="scientific">Citrullus colocynthis</name>
    <name type="common">colocynth</name>
    <dbReference type="NCBI Taxonomy" id="252529"/>
    <lineage>
        <taxon>Eukaryota</taxon>
        <taxon>Viridiplantae</taxon>
        <taxon>Streptophyta</taxon>
        <taxon>Embryophyta</taxon>
        <taxon>Tracheophyta</taxon>
        <taxon>Spermatophyta</taxon>
        <taxon>Magnoliopsida</taxon>
        <taxon>eudicotyledons</taxon>
        <taxon>Gunneridae</taxon>
        <taxon>Pentapetalae</taxon>
        <taxon>rosids</taxon>
        <taxon>fabids</taxon>
        <taxon>Cucurbitales</taxon>
        <taxon>Cucurbitaceae</taxon>
        <taxon>Benincaseae</taxon>
        <taxon>Citrullus</taxon>
    </lineage>
</organism>
<keyword evidence="3" id="KW-1185">Reference proteome</keyword>
<accession>A0ABP0Y8Z8</accession>
<gene>
    <name evidence="2" type="ORF">CITCOLO1_LOCUS8748</name>
</gene>
<keyword evidence="1" id="KW-1133">Transmembrane helix</keyword>
<dbReference type="EMBL" id="OZ021737">
    <property type="protein sequence ID" value="CAK9316869.1"/>
    <property type="molecule type" value="Genomic_DNA"/>
</dbReference>
<evidence type="ECO:0000313" key="3">
    <source>
        <dbReference type="Proteomes" id="UP001642487"/>
    </source>
</evidence>
<protein>
    <submittedName>
        <fullName evidence="2">Uncharacterized protein</fullName>
    </submittedName>
</protein>
<feature type="transmembrane region" description="Helical" evidence="1">
    <location>
        <begin position="124"/>
        <end position="142"/>
    </location>
</feature>